<proteinExistence type="predicted"/>
<name>A0ABD1U9Z1_9LAMI</name>
<dbReference type="PANTHER" id="PTHR36067:SF1">
    <property type="entry name" value="EXPRESSED PROTEIN"/>
    <property type="match status" value="1"/>
</dbReference>
<dbReference type="PANTHER" id="PTHR36067">
    <property type="entry name" value="EXPRESSED PROTEIN"/>
    <property type="match status" value="1"/>
</dbReference>
<evidence type="ECO:0000313" key="2">
    <source>
        <dbReference type="Proteomes" id="UP001604277"/>
    </source>
</evidence>
<dbReference type="EMBL" id="JBFOLJ010000007">
    <property type="protein sequence ID" value="KAL2521588.1"/>
    <property type="molecule type" value="Genomic_DNA"/>
</dbReference>
<organism evidence="1 2">
    <name type="scientific">Forsythia ovata</name>
    <dbReference type="NCBI Taxonomy" id="205694"/>
    <lineage>
        <taxon>Eukaryota</taxon>
        <taxon>Viridiplantae</taxon>
        <taxon>Streptophyta</taxon>
        <taxon>Embryophyta</taxon>
        <taxon>Tracheophyta</taxon>
        <taxon>Spermatophyta</taxon>
        <taxon>Magnoliopsida</taxon>
        <taxon>eudicotyledons</taxon>
        <taxon>Gunneridae</taxon>
        <taxon>Pentapetalae</taxon>
        <taxon>asterids</taxon>
        <taxon>lamiids</taxon>
        <taxon>Lamiales</taxon>
        <taxon>Oleaceae</taxon>
        <taxon>Forsythieae</taxon>
        <taxon>Forsythia</taxon>
    </lineage>
</organism>
<gene>
    <name evidence="1" type="ORF">Fot_25511</name>
</gene>
<keyword evidence="2" id="KW-1185">Reference proteome</keyword>
<comment type="caution">
    <text evidence="1">The sequence shown here is derived from an EMBL/GenBank/DDBJ whole genome shotgun (WGS) entry which is preliminary data.</text>
</comment>
<dbReference type="Proteomes" id="UP001604277">
    <property type="component" value="Unassembled WGS sequence"/>
</dbReference>
<sequence>MADIAMLVAEEYERRVKSSRIRGEEIELLSCVSVLSKRLEGSSTWIKMKLLNEKKMEILTPKSQMSVAATTDSSVPVKDCPEKVIGASSSSANPSKTASIFSCQEAMKKYATVVESQMLDFA</sequence>
<reference evidence="2" key="1">
    <citation type="submission" date="2024-07" db="EMBL/GenBank/DDBJ databases">
        <title>Two chromosome-level genome assemblies of Korean endemic species Abeliophyllum distichum and Forsythia ovata (Oleaceae).</title>
        <authorList>
            <person name="Jang H."/>
        </authorList>
    </citation>
    <scope>NUCLEOTIDE SEQUENCE [LARGE SCALE GENOMIC DNA]</scope>
</reference>
<evidence type="ECO:0000313" key="1">
    <source>
        <dbReference type="EMBL" id="KAL2521588.1"/>
    </source>
</evidence>
<accession>A0ABD1U9Z1</accession>
<dbReference type="AlphaFoldDB" id="A0ABD1U9Z1"/>
<protein>
    <submittedName>
        <fullName evidence="1">Uncharacterized protein</fullName>
    </submittedName>
</protein>